<evidence type="ECO:0000256" key="3">
    <source>
        <dbReference type="ARBA" id="ARBA00024867"/>
    </source>
</evidence>
<dbReference type="PROSITE" id="PS50112">
    <property type="entry name" value="PAS"/>
    <property type="match status" value="1"/>
</dbReference>
<gene>
    <name evidence="7" type="ORF">JOC47_001944</name>
</gene>
<dbReference type="SUPFAM" id="SSF55785">
    <property type="entry name" value="PYP-like sensor domain (PAS domain)"/>
    <property type="match status" value="2"/>
</dbReference>
<evidence type="ECO:0000256" key="2">
    <source>
        <dbReference type="ARBA" id="ARBA00022801"/>
    </source>
</evidence>
<dbReference type="Proteomes" id="UP000774000">
    <property type="component" value="Unassembled WGS sequence"/>
</dbReference>
<dbReference type="InterPro" id="IPR001932">
    <property type="entry name" value="PPM-type_phosphatase-like_dom"/>
</dbReference>
<dbReference type="Pfam" id="PF13581">
    <property type="entry name" value="HATPase_c_2"/>
    <property type="match status" value="1"/>
</dbReference>
<dbReference type="Gene3D" id="3.30.450.20">
    <property type="entry name" value="PAS domain"/>
    <property type="match status" value="2"/>
</dbReference>
<dbReference type="RefSeq" id="WP_204701854.1">
    <property type="nucleotide sequence ID" value="NZ_JAFBDQ010000009.1"/>
</dbReference>
<evidence type="ECO:0000259" key="6">
    <source>
        <dbReference type="PROSITE" id="PS50112"/>
    </source>
</evidence>
<dbReference type="NCBIfam" id="TIGR00229">
    <property type="entry name" value="sensory_box"/>
    <property type="match status" value="2"/>
</dbReference>
<evidence type="ECO:0000256" key="4">
    <source>
        <dbReference type="PROSITE-ProRule" id="PRU00169"/>
    </source>
</evidence>
<evidence type="ECO:0000259" key="5">
    <source>
        <dbReference type="PROSITE" id="PS50110"/>
    </source>
</evidence>
<comment type="caution">
    <text evidence="4">Lacks conserved residue(s) required for the propagation of feature annotation.</text>
</comment>
<dbReference type="GO" id="GO:0000160">
    <property type="term" value="P:phosphorelay signal transduction system"/>
    <property type="evidence" value="ECO:0007669"/>
    <property type="project" value="InterPro"/>
</dbReference>
<dbReference type="Gene3D" id="3.60.40.10">
    <property type="entry name" value="PPM-type phosphatase domain"/>
    <property type="match status" value="1"/>
</dbReference>
<comment type="function">
    <text evidence="3">May play the central regulatory role in sporulation. It may be an element of the effector pathway responsible for the activation of sporulation genes in response to nutritional stress. Spo0A may act in concert with spo0H (a sigma factor) to control the expression of some genes that are critical to the sporulation process.</text>
</comment>
<sequence>MANILVVGADSHLLREIRDSLNDSEYNLTAVSNSQTAIDEIEKNNYNLILLNYNHNNSDLVNEINLDLTIILMIKANEKSEVLELLKSRSICYVVKDNCFPQFLSVVVNRNIDLQETQSTYYESLFKDSGQILLLINPTTGKIADANTTAVNFYGWSKEELLNKTIQEINTLTKAEVFAEMKAAKEEDRNYFQFEHRLAGDQLKDVEVYSGPIMINGQKLLYSMIYDITERKQLKEELEGQEEKYKVLFETTGTATIIVEEDTTISLANQQMVELSGYSKRQLEGKKSWTDFVAYQEELEKLKSYHQARRSEGEEKPPNTYEFHFKDRFGTVKNVLINIRILPNQKQSIASMNDITELKVKEEKLNQNIEQARKLHKSFLPQAVIDLEEIVISSYYSPAEKLGGDFYNFQQIENKLIFYLADVSGHGLDGAILNISIKEKINNVIRKESAAVTGEDILRRVYQEYQKDDFPEDYFVCLQLGILDLDTMRLQYNNVGAHIPPLLISRRGKVNEILKPNLPISTVVNKDLIDFNDQVNSVQDGDKLLLITDGLFEESRAGEMFGEKRLVELLKEYYPLSAEMLVQVIREEFRKFIGQKDKYNTSNDDITLVVLEHKGKNRLEKEFASQLCLLEEIVAEIINFLKDHTQQIMDIQMGLHEMLANAVEHGNQLNEEKKVKIKVAVTDDYLRIIIQDEGTGFDHEEKLNNSLEDSGCQERGRGIIITKQLFDQLQYNKKGNQVCLVKFRGDKNG</sequence>
<comment type="caution">
    <text evidence="7">The sequence shown here is derived from an EMBL/GenBank/DDBJ whole genome shotgun (WGS) entry which is preliminary data.</text>
</comment>
<dbReference type="SUPFAM" id="SSF52172">
    <property type="entry name" value="CheY-like"/>
    <property type="match status" value="1"/>
</dbReference>
<dbReference type="InterPro" id="IPR013767">
    <property type="entry name" value="PAS_fold"/>
</dbReference>
<dbReference type="InterPro" id="IPR036890">
    <property type="entry name" value="HATPase_C_sf"/>
</dbReference>
<evidence type="ECO:0000313" key="8">
    <source>
        <dbReference type="Proteomes" id="UP000774000"/>
    </source>
</evidence>
<dbReference type="InterPro" id="IPR052016">
    <property type="entry name" value="Bact_Sigma-Reg"/>
</dbReference>
<proteinExistence type="predicted"/>
<dbReference type="InterPro" id="IPR035965">
    <property type="entry name" value="PAS-like_dom_sf"/>
</dbReference>
<feature type="domain" description="PAS" evidence="6">
    <location>
        <begin position="241"/>
        <end position="312"/>
    </location>
</feature>
<dbReference type="SMART" id="SM00091">
    <property type="entry name" value="PAS"/>
    <property type="match status" value="2"/>
</dbReference>
<protein>
    <recommendedName>
        <fullName evidence="1">Stage 0 sporulation protein A homolog</fullName>
    </recommendedName>
</protein>
<dbReference type="PANTHER" id="PTHR43156:SF2">
    <property type="entry name" value="STAGE II SPORULATION PROTEIN E"/>
    <property type="match status" value="1"/>
</dbReference>
<dbReference type="PROSITE" id="PS50110">
    <property type="entry name" value="RESPONSE_REGULATORY"/>
    <property type="match status" value="1"/>
</dbReference>
<dbReference type="AlphaFoldDB" id="A0A939BMQ0"/>
<dbReference type="GO" id="GO:0016791">
    <property type="term" value="F:phosphatase activity"/>
    <property type="evidence" value="ECO:0007669"/>
    <property type="project" value="TreeGrafter"/>
</dbReference>
<dbReference type="InterPro" id="IPR013656">
    <property type="entry name" value="PAS_4"/>
</dbReference>
<keyword evidence="2" id="KW-0378">Hydrolase</keyword>
<name>A0A939BMQ0_9FIRM</name>
<dbReference type="Gene3D" id="3.40.50.2300">
    <property type="match status" value="1"/>
</dbReference>
<dbReference type="PANTHER" id="PTHR43156">
    <property type="entry name" value="STAGE II SPORULATION PROTEIN E-RELATED"/>
    <property type="match status" value="1"/>
</dbReference>
<dbReference type="InterPro" id="IPR011006">
    <property type="entry name" value="CheY-like_superfamily"/>
</dbReference>
<dbReference type="InterPro" id="IPR036457">
    <property type="entry name" value="PPM-type-like_dom_sf"/>
</dbReference>
<evidence type="ECO:0000313" key="7">
    <source>
        <dbReference type="EMBL" id="MBM7557090.1"/>
    </source>
</evidence>
<dbReference type="Gene3D" id="3.30.565.10">
    <property type="entry name" value="Histidine kinase-like ATPase, C-terminal domain"/>
    <property type="match status" value="1"/>
</dbReference>
<dbReference type="InterPro" id="IPR000014">
    <property type="entry name" value="PAS"/>
</dbReference>
<dbReference type="CDD" id="cd16936">
    <property type="entry name" value="HATPase_RsbW-like"/>
    <property type="match status" value="1"/>
</dbReference>
<dbReference type="Pfam" id="PF08448">
    <property type="entry name" value="PAS_4"/>
    <property type="match status" value="1"/>
</dbReference>
<dbReference type="Pfam" id="PF00989">
    <property type="entry name" value="PAS"/>
    <property type="match status" value="1"/>
</dbReference>
<reference evidence="7" key="1">
    <citation type="submission" date="2021-01" db="EMBL/GenBank/DDBJ databases">
        <title>Genomic Encyclopedia of Type Strains, Phase IV (KMG-IV): sequencing the most valuable type-strain genomes for metagenomic binning, comparative biology and taxonomic classification.</title>
        <authorList>
            <person name="Goeker M."/>
        </authorList>
    </citation>
    <scope>NUCLEOTIDE SEQUENCE</scope>
    <source>
        <strain evidence="7">DSM 23230</strain>
    </source>
</reference>
<dbReference type="CDD" id="cd00130">
    <property type="entry name" value="PAS"/>
    <property type="match status" value="1"/>
</dbReference>
<dbReference type="Pfam" id="PF07228">
    <property type="entry name" value="SpoIIE"/>
    <property type="match status" value="1"/>
</dbReference>
<dbReference type="SUPFAM" id="SSF55874">
    <property type="entry name" value="ATPase domain of HSP90 chaperone/DNA topoisomerase II/histidine kinase"/>
    <property type="match status" value="1"/>
</dbReference>
<dbReference type="InterPro" id="IPR003594">
    <property type="entry name" value="HATPase_dom"/>
</dbReference>
<evidence type="ECO:0000256" key="1">
    <source>
        <dbReference type="ARBA" id="ARBA00018672"/>
    </source>
</evidence>
<dbReference type="EMBL" id="JAFBDQ010000009">
    <property type="protein sequence ID" value="MBM7557090.1"/>
    <property type="molecule type" value="Genomic_DNA"/>
</dbReference>
<keyword evidence="8" id="KW-1185">Reference proteome</keyword>
<organism evidence="7 8">
    <name type="scientific">Halanaerobacter jeridensis</name>
    <dbReference type="NCBI Taxonomy" id="706427"/>
    <lineage>
        <taxon>Bacteria</taxon>
        <taxon>Bacillati</taxon>
        <taxon>Bacillota</taxon>
        <taxon>Clostridia</taxon>
        <taxon>Halanaerobiales</taxon>
        <taxon>Halobacteroidaceae</taxon>
        <taxon>Halanaerobacter</taxon>
    </lineage>
</organism>
<accession>A0A939BMQ0</accession>
<dbReference type="SUPFAM" id="SSF81606">
    <property type="entry name" value="PP2C-like"/>
    <property type="match status" value="1"/>
</dbReference>
<feature type="domain" description="Response regulatory" evidence="5">
    <location>
        <begin position="3"/>
        <end position="111"/>
    </location>
</feature>
<dbReference type="SMART" id="SM00331">
    <property type="entry name" value="PP2C_SIG"/>
    <property type="match status" value="1"/>
</dbReference>
<dbReference type="InterPro" id="IPR001789">
    <property type="entry name" value="Sig_transdc_resp-reg_receiver"/>
</dbReference>